<feature type="coiled-coil region" evidence="5">
    <location>
        <begin position="83"/>
        <end position="117"/>
    </location>
</feature>
<keyword evidence="4" id="KW-0804">Transcription</keyword>
<sequence length="122" mass="13434">MRIGELADATGATTRALRYYEEQGLLRPERSANGYRVYGPDAVTVVANIQLLLAAGLTSADLRLIDGCLADPVHTCADRTPKIDVFEQRLALVQQRIDELTRVRDQLRDQLGELRGSAVRAA</sequence>
<evidence type="ECO:0000256" key="5">
    <source>
        <dbReference type="SAM" id="Coils"/>
    </source>
</evidence>
<proteinExistence type="predicted"/>
<dbReference type="PROSITE" id="PS50937">
    <property type="entry name" value="HTH_MERR_2"/>
    <property type="match status" value="1"/>
</dbReference>
<dbReference type="GO" id="GO:0003677">
    <property type="term" value="F:DNA binding"/>
    <property type="evidence" value="ECO:0007669"/>
    <property type="project" value="UniProtKB-KW"/>
</dbReference>
<dbReference type="PANTHER" id="PTHR30204">
    <property type="entry name" value="REDOX-CYCLING DRUG-SENSING TRANSCRIPTIONAL ACTIVATOR SOXR"/>
    <property type="match status" value="1"/>
</dbReference>
<dbReference type="CDD" id="cd01282">
    <property type="entry name" value="HTH_MerR-like_sg3"/>
    <property type="match status" value="1"/>
</dbReference>
<evidence type="ECO:0000313" key="8">
    <source>
        <dbReference type="Proteomes" id="UP000294947"/>
    </source>
</evidence>
<dbReference type="SMART" id="SM00422">
    <property type="entry name" value="HTH_MERR"/>
    <property type="match status" value="1"/>
</dbReference>
<evidence type="ECO:0000256" key="2">
    <source>
        <dbReference type="ARBA" id="ARBA00023015"/>
    </source>
</evidence>
<evidence type="ECO:0000259" key="6">
    <source>
        <dbReference type="PROSITE" id="PS50937"/>
    </source>
</evidence>
<accession>A0A4R4Z2X4</accession>
<dbReference type="EMBL" id="SMKW01000013">
    <property type="protein sequence ID" value="TDD52156.1"/>
    <property type="molecule type" value="Genomic_DNA"/>
</dbReference>
<evidence type="ECO:0000256" key="4">
    <source>
        <dbReference type="ARBA" id="ARBA00023163"/>
    </source>
</evidence>
<dbReference type="InterPro" id="IPR047057">
    <property type="entry name" value="MerR_fam"/>
</dbReference>
<keyword evidence="1" id="KW-0678">Repressor</keyword>
<keyword evidence="2" id="KW-0805">Transcription regulation</keyword>
<dbReference type="PANTHER" id="PTHR30204:SF69">
    <property type="entry name" value="MERR-FAMILY TRANSCRIPTIONAL REGULATOR"/>
    <property type="match status" value="1"/>
</dbReference>
<protein>
    <submittedName>
        <fullName evidence="7">MerR family transcriptional regulator</fullName>
    </submittedName>
</protein>
<comment type="caution">
    <text evidence="7">The sequence shown here is derived from an EMBL/GenBank/DDBJ whole genome shotgun (WGS) entry which is preliminary data.</text>
</comment>
<feature type="domain" description="HTH merR-type" evidence="6">
    <location>
        <begin position="1"/>
        <end position="68"/>
    </location>
</feature>
<evidence type="ECO:0000256" key="3">
    <source>
        <dbReference type="ARBA" id="ARBA00023125"/>
    </source>
</evidence>
<gene>
    <name evidence="7" type="ORF">E1288_12215</name>
</gene>
<dbReference type="Gene3D" id="1.10.1660.10">
    <property type="match status" value="1"/>
</dbReference>
<dbReference type="RefSeq" id="WP_132484407.1">
    <property type="nucleotide sequence ID" value="NZ_SMKW01000013.1"/>
</dbReference>
<dbReference type="OrthoDB" id="3824912at2"/>
<dbReference type="Pfam" id="PF13411">
    <property type="entry name" value="MerR_1"/>
    <property type="match status" value="1"/>
</dbReference>
<dbReference type="SUPFAM" id="SSF46955">
    <property type="entry name" value="Putative DNA-binding domain"/>
    <property type="match status" value="1"/>
</dbReference>
<dbReference type="PRINTS" id="PR00040">
    <property type="entry name" value="HTHMERR"/>
</dbReference>
<evidence type="ECO:0000256" key="1">
    <source>
        <dbReference type="ARBA" id="ARBA00022491"/>
    </source>
</evidence>
<dbReference type="InterPro" id="IPR000551">
    <property type="entry name" value="MerR-type_HTH_dom"/>
</dbReference>
<reference evidence="7 8" key="1">
    <citation type="submission" date="2019-03" db="EMBL/GenBank/DDBJ databases">
        <title>Draft genome sequences of novel Actinobacteria.</title>
        <authorList>
            <person name="Sahin N."/>
            <person name="Ay H."/>
            <person name="Saygin H."/>
        </authorList>
    </citation>
    <scope>NUCLEOTIDE SEQUENCE [LARGE SCALE GENOMIC DNA]</scope>
    <source>
        <strain evidence="7 8">7K502</strain>
    </source>
</reference>
<keyword evidence="3" id="KW-0238">DNA-binding</keyword>
<name>A0A4R4Z2X4_9PSEU</name>
<dbReference type="Proteomes" id="UP000294947">
    <property type="component" value="Unassembled WGS sequence"/>
</dbReference>
<dbReference type="GO" id="GO:0003700">
    <property type="term" value="F:DNA-binding transcription factor activity"/>
    <property type="evidence" value="ECO:0007669"/>
    <property type="project" value="InterPro"/>
</dbReference>
<keyword evidence="5" id="KW-0175">Coiled coil</keyword>
<organism evidence="7 8">
    <name type="scientific">Saccharopolyspora elongata</name>
    <dbReference type="NCBI Taxonomy" id="2530387"/>
    <lineage>
        <taxon>Bacteria</taxon>
        <taxon>Bacillati</taxon>
        <taxon>Actinomycetota</taxon>
        <taxon>Actinomycetes</taxon>
        <taxon>Pseudonocardiales</taxon>
        <taxon>Pseudonocardiaceae</taxon>
        <taxon>Saccharopolyspora</taxon>
    </lineage>
</organism>
<evidence type="ECO:0000313" key="7">
    <source>
        <dbReference type="EMBL" id="TDD52156.1"/>
    </source>
</evidence>
<dbReference type="InterPro" id="IPR009061">
    <property type="entry name" value="DNA-bd_dom_put_sf"/>
</dbReference>
<keyword evidence="8" id="KW-1185">Reference proteome</keyword>
<dbReference type="AlphaFoldDB" id="A0A4R4Z2X4"/>